<protein>
    <submittedName>
        <fullName evidence="2">Uncharacterized protein</fullName>
    </submittedName>
</protein>
<dbReference type="EMBL" id="LXQA010828046">
    <property type="protein sequence ID" value="MCI72926.1"/>
    <property type="molecule type" value="Genomic_DNA"/>
</dbReference>
<feature type="region of interest" description="Disordered" evidence="1">
    <location>
        <begin position="1"/>
        <end position="59"/>
    </location>
</feature>
<name>A0A392UKF2_9FABA</name>
<accession>A0A392UKF2</accession>
<evidence type="ECO:0000313" key="2">
    <source>
        <dbReference type="EMBL" id="MCI72926.1"/>
    </source>
</evidence>
<feature type="non-terminal residue" evidence="2">
    <location>
        <position position="1"/>
    </location>
</feature>
<proteinExistence type="predicted"/>
<organism evidence="2 3">
    <name type="scientific">Trifolium medium</name>
    <dbReference type="NCBI Taxonomy" id="97028"/>
    <lineage>
        <taxon>Eukaryota</taxon>
        <taxon>Viridiplantae</taxon>
        <taxon>Streptophyta</taxon>
        <taxon>Embryophyta</taxon>
        <taxon>Tracheophyta</taxon>
        <taxon>Spermatophyta</taxon>
        <taxon>Magnoliopsida</taxon>
        <taxon>eudicotyledons</taxon>
        <taxon>Gunneridae</taxon>
        <taxon>Pentapetalae</taxon>
        <taxon>rosids</taxon>
        <taxon>fabids</taxon>
        <taxon>Fabales</taxon>
        <taxon>Fabaceae</taxon>
        <taxon>Papilionoideae</taxon>
        <taxon>50 kb inversion clade</taxon>
        <taxon>NPAAA clade</taxon>
        <taxon>Hologalegina</taxon>
        <taxon>IRL clade</taxon>
        <taxon>Trifolieae</taxon>
        <taxon>Trifolium</taxon>
    </lineage>
</organism>
<dbReference type="AlphaFoldDB" id="A0A392UKF2"/>
<comment type="caution">
    <text evidence="2">The sequence shown here is derived from an EMBL/GenBank/DDBJ whole genome shotgun (WGS) entry which is preliminary data.</text>
</comment>
<reference evidence="2 3" key="1">
    <citation type="journal article" date="2018" name="Front. Plant Sci.">
        <title>Red Clover (Trifolium pratense) and Zigzag Clover (T. medium) - A Picture of Genomic Similarities and Differences.</title>
        <authorList>
            <person name="Dluhosova J."/>
            <person name="Istvanek J."/>
            <person name="Nedelnik J."/>
            <person name="Repkova J."/>
        </authorList>
    </citation>
    <scope>NUCLEOTIDE SEQUENCE [LARGE SCALE GENOMIC DNA]</scope>
    <source>
        <strain evidence="3">cv. 10/8</strain>
        <tissue evidence="2">Leaf</tissue>
    </source>
</reference>
<keyword evidence="3" id="KW-1185">Reference proteome</keyword>
<evidence type="ECO:0000313" key="3">
    <source>
        <dbReference type="Proteomes" id="UP000265520"/>
    </source>
</evidence>
<evidence type="ECO:0000256" key="1">
    <source>
        <dbReference type="SAM" id="MobiDB-lite"/>
    </source>
</evidence>
<feature type="compositionally biased region" description="Basic residues" evidence="1">
    <location>
        <begin position="7"/>
        <end position="18"/>
    </location>
</feature>
<sequence length="59" mass="6732">TWLCASSKRHVRRRKNRMRSTSGNMYKDVEDSGNGKPSSKVSVDRKGIETGYRSKIPEC</sequence>
<dbReference type="Proteomes" id="UP000265520">
    <property type="component" value="Unassembled WGS sequence"/>
</dbReference>